<dbReference type="RefSeq" id="WP_150992754.1">
    <property type="nucleotide sequence ID" value="NZ_CP062804.1"/>
</dbReference>
<evidence type="ECO:0000313" key="1">
    <source>
        <dbReference type="EMBL" id="QOT79141.1"/>
    </source>
</evidence>
<organism evidence="1 2">
    <name type="scientific">Cupriavidus basilensis</name>
    <dbReference type="NCBI Taxonomy" id="68895"/>
    <lineage>
        <taxon>Bacteria</taxon>
        <taxon>Pseudomonadati</taxon>
        <taxon>Pseudomonadota</taxon>
        <taxon>Betaproteobacteria</taxon>
        <taxon>Burkholderiales</taxon>
        <taxon>Burkholderiaceae</taxon>
        <taxon>Cupriavidus</taxon>
    </lineage>
</organism>
<dbReference type="GeneID" id="98405338"/>
<gene>
    <name evidence="1" type="ORF">F7R26_030725</name>
</gene>
<dbReference type="EMBL" id="CP062804">
    <property type="protein sequence ID" value="QOT79141.1"/>
    <property type="molecule type" value="Genomic_DNA"/>
</dbReference>
<proteinExistence type="predicted"/>
<protein>
    <submittedName>
        <fullName evidence="1">Uncharacterized protein</fullName>
    </submittedName>
</protein>
<name>A0A643FJ36_9BURK</name>
<reference evidence="1 2" key="1">
    <citation type="submission" date="2020-10" db="EMBL/GenBank/DDBJ databases">
        <title>Complete genome sequence of Cupriavidus basilensis CCUG 49340T.</title>
        <authorList>
            <person name="Salva-Serra F."/>
            <person name="Donoso R.A."/>
            <person name="Cho K.H."/>
            <person name="Yoo J.A."/>
            <person name="Lee K."/>
            <person name="Yoon S.-H."/>
            <person name="Perez-Pantoja D."/>
            <person name="Moore E.R.B."/>
        </authorList>
    </citation>
    <scope>NUCLEOTIDE SEQUENCE [LARGE SCALE GENOMIC DNA]</scope>
    <source>
        <strain evidence="2">CCUG 49340</strain>
    </source>
</reference>
<evidence type="ECO:0000313" key="2">
    <source>
        <dbReference type="Proteomes" id="UP000397656"/>
    </source>
</evidence>
<dbReference type="Proteomes" id="UP000397656">
    <property type="component" value="Chromosome 2"/>
</dbReference>
<sequence>MQAQANGHSVIVYPDMVGGWYFAEIDRKAVYRFGPFQSHKLVRELVVVLFPEIPVLELVEPSPEMDDSALMILGNGERVSQVAEAQGTARQ</sequence>
<dbReference type="AlphaFoldDB" id="A0A643FJ36"/>
<accession>A0A643FJ36</accession>